<dbReference type="Pfam" id="PF02597">
    <property type="entry name" value="ThiS"/>
    <property type="match status" value="1"/>
</dbReference>
<dbReference type="InterPro" id="IPR010035">
    <property type="entry name" value="Thi_S"/>
</dbReference>
<dbReference type="EMBL" id="JACHIO010000002">
    <property type="protein sequence ID" value="MBB5062148.1"/>
    <property type="molecule type" value="Genomic_DNA"/>
</dbReference>
<comment type="caution">
    <text evidence="1">The sequence shown here is derived from an EMBL/GenBank/DDBJ whole genome shotgun (WGS) entry which is preliminary data.</text>
</comment>
<dbReference type="Proteomes" id="UP000584867">
    <property type="component" value="Unassembled WGS sequence"/>
</dbReference>
<dbReference type="PANTHER" id="PTHR34472">
    <property type="entry name" value="SULFUR CARRIER PROTEIN THIS"/>
    <property type="match status" value="1"/>
</dbReference>
<sequence>MLTDMTLQINGQTRSFSEPVPSTLDQVLLQLGMKADRVAVERNGEIVPRTQWSETAVQSGDRLEVVHFVGGGSSASS</sequence>
<reference evidence="1 2" key="1">
    <citation type="submission" date="2020-08" db="EMBL/GenBank/DDBJ databases">
        <title>Genomic Encyclopedia of Type Strains, Phase IV (KMG-V): Genome sequencing to study the core and pangenomes of soil and plant-associated prokaryotes.</title>
        <authorList>
            <person name="Whitman W."/>
        </authorList>
    </citation>
    <scope>NUCLEOTIDE SEQUENCE [LARGE SCALE GENOMIC DNA]</scope>
    <source>
        <strain evidence="1 2">X5P3</strain>
    </source>
</reference>
<name>A0A7W8E7B2_9BACT</name>
<evidence type="ECO:0000313" key="1">
    <source>
        <dbReference type="EMBL" id="MBB5062148.1"/>
    </source>
</evidence>
<dbReference type="InterPro" id="IPR016155">
    <property type="entry name" value="Mopterin_synth/thiamin_S_b"/>
</dbReference>
<dbReference type="NCBIfam" id="TIGR01683">
    <property type="entry name" value="thiS"/>
    <property type="match status" value="1"/>
</dbReference>
<dbReference type="CDD" id="cd00565">
    <property type="entry name" value="Ubl_ThiS"/>
    <property type="match status" value="1"/>
</dbReference>
<protein>
    <submittedName>
        <fullName evidence="1">Thiamine biosynthesis protein ThiS</fullName>
    </submittedName>
</protein>
<dbReference type="Gene3D" id="3.10.20.30">
    <property type="match status" value="1"/>
</dbReference>
<dbReference type="PANTHER" id="PTHR34472:SF1">
    <property type="entry name" value="SULFUR CARRIER PROTEIN THIS"/>
    <property type="match status" value="1"/>
</dbReference>
<evidence type="ECO:0000313" key="2">
    <source>
        <dbReference type="Proteomes" id="UP000584867"/>
    </source>
</evidence>
<accession>A0A7W8E7B2</accession>
<dbReference type="InterPro" id="IPR003749">
    <property type="entry name" value="ThiS/MoaD-like"/>
</dbReference>
<dbReference type="SUPFAM" id="SSF54285">
    <property type="entry name" value="MoaD/ThiS"/>
    <property type="match status" value="1"/>
</dbReference>
<proteinExistence type="predicted"/>
<gene>
    <name evidence="1" type="ORF">HDF15_000475</name>
</gene>
<dbReference type="AlphaFoldDB" id="A0A7W8E7B2"/>
<dbReference type="InterPro" id="IPR012675">
    <property type="entry name" value="Beta-grasp_dom_sf"/>
</dbReference>
<dbReference type="RefSeq" id="WP_184252650.1">
    <property type="nucleotide sequence ID" value="NZ_JACHIO010000002.1"/>
</dbReference>
<organism evidence="1 2">
    <name type="scientific">Granulicella mallensis</name>
    <dbReference type="NCBI Taxonomy" id="940614"/>
    <lineage>
        <taxon>Bacteria</taxon>
        <taxon>Pseudomonadati</taxon>
        <taxon>Acidobacteriota</taxon>
        <taxon>Terriglobia</taxon>
        <taxon>Terriglobales</taxon>
        <taxon>Acidobacteriaceae</taxon>
        <taxon>Granulicella</taxon>
    </lineage>
</organism>